<dbReference type="GO" id="GO:0005737">
    <property type="term" value="C:cytoplasm"/>
    <property type="evidence" value="ECO:0007669"/>
    <property type="project" value="TreeGrafter"/>
</dbReference>
<gene>
    <name evidence="2" type="ORF">SRB5_24740</name>
</gene>
<dbReference type="Proteomes" id="UP000466345">
    <property type="component" value="Unassembled WGS sequence"/>
</dbReference>
<dbReference type="PANTHER" id="PTHR48104:SF30">
    <property type="entry name" value="METACASPASE-1"/>
    <property type="match status" value="1"/>
</dbReference>
<dbReference type="EMBL" id="WEGJ01000006">
    <property type="protein sequence ID" value="MQY12341.1"/>
    <property type="molecule type" value="Genomic_DNA"/>
</dbReference>
<organism evidence="2 3">
    <name type="scientific">Streptomyces smaragdinus</name>
    <dbReference type="NCBI Taxonomy" id="2585196"/>
    <lineage>
        <taxon>Bacteria</taxon>
        <taxon>Bacillati</taxon>
        <taxon>Actinomycetota</taxon>
        <taxon>Actinomycetes</taxon>
        <taxon>Kitasatosporales</taxon>
        <taxon>Streptomycetaceae</taxon>
        <taxon>Streptomyces</taxon>
    </lineage>
</organism>
<dbReference type="GO" id="GO:0004197">
    <property type="term" value="F:cysteine-type endopeptidase activity"/>
    <property type="evidence" value="ECO:0007669"/>
    <property type="project" value="InterPro"/>
</dbReference>
<dbReference type="Pfam" id="PF00656">
    <property type="entry name" value="Peptidase_C14"/>
    <property type="match status" value="1"/>
</dbReference>
<evidence type="ECO:0000259" key="1">
    <source>
        <dbReference type="Pfam" id="PF00656"/>
    </source>
</evidence>
<proteinExistence type="predicted"/>
<evidence type="ECO:0000313" key="3">
    <source>
        <dbReference type="Proteomes" id="UP000466345"/>
    </source>
</evidence>
<protein>
    <recommendedName>
        <fullName evidence="1">Peptidase C14 caspase domain-containing protein</fullName>
    </recommendedName>
</protein>
<feature type="domain" description="Peptidase C14 caspase" evidence="1">
    <location>
        <begin position="4"/>
        <end position="272"/>
    </location>
</feature>
<reference evidence="2 3" key="1">
    <citation type="submission" date="2019-10" db="EMBL/GenBank/DDBJ databases">
        <title>Streptomyces smaragdinus sp. nov. and Streptomyces fabii sp. nov., isolated from the gut of fungus growing-termite Macrotermes natalensis.</title>
        <authorList>
            <person name="Schwitalla J."/>
            <person name="Benndorf R."/>
            <person name="Martin K."/>
            <person name="De Beer W."/>
            <person name="Kaster A.-K."/>
            <person name="Vollmers J."/>
            <person name="Poulsen M."/>
            <person name="Beemelmanns C."/>
        </authorList>
    </citation>
    <scope>NUCLEOTIDE SEQUENCE [LARGE SCALE GENOMIC DNA]</scope>
    <source>
        <strain evidence="2 3">RB5</strain>
    </source>
</reference>
<dbReference type="PANTHER" id="PTHR48104">
    <property type="entry name" value="METACASPASE-4"/>
    <property type="match status" value="1"/>
</dbReference>
<accession>A0A7K0CFT9</accession>
<dbReference type="Gene3D" id="3.40.50.1460">
    <property type="match status" value="1"/>
</dbReference>
<dbReference type="AlphaFoldDB" id="A0A7K0CFT9"/>
<dbReference type="GO" id="GO:0006508">
    <property type="term" value="P:proteolysis"/>
    <property type="evidence" value="ECO:0007669"/>
    <property type="project" value="InterPro"/>
</dbReference>
<dbReference type="InterPro" id="IPR029030">
    <property type="entry name" value="Caspase-like_dom_sf"/>
</dbReference>
<keyword evidence="3" id="KW-1185">Reference proteome</keyword>
<dbReference type="InterPro" id="IPR050452">
    <property type="entry name" value="Metacaspase"/>
</dbReference>
<evidence type="ECO:0000313" key="2">
    <source>
        <dbReference type="EMBL" id="MQY12341.1"/>
    </source>
</evidence>
<name>A0A7K0CFT9_9ACTN</name>
<dbReference type="RefSeq" id="WP_194292905.1">
    <property type="nucleotide sequence ID" value="NZ_WEGJ01000006.1"/>
</dbReference>
<dbReference type="SUPFAM" id="SSF52129">
    <property type="entry name" value="Caspase-like"/>
    <property type="match status" value="1"/>
</dbReference>
<dbReference type="InterPro" id="IPR011600">
    <property type="entry name" value="Pept_C14_caspase"/>
</dbReference>
<comment type="caution">
    <text evidence="2">The sequence shown here is derived from an EMBL/GenBank/DDBJ whole genome shotgun (WGS) entry which is preliminary data.</text>
</comment>
<sequence length="540" mass="56958">MTDRALLVGIDEYPDPVNNLNSCVADTGAFSQLLANIGFDTSGIRMLHNADATLAATREGLDWLVEGAAEGDRLVFFQSSHGYRYLKGDVMTEVLCSYDEFLEDTELVDRTAIVPDGVLTVVLDSCHSGGMEKSFFVKGLQETVRTKVFTPPRDELLARAKSVSFARALKPFGRTTLRNEASLTNNMAHVPHKVPKSKGAVTGTPELNAVLLTACQADQTAAAGSDATTGLSAFTYALTTEWDPTVSVSALRDRTVARIESLNMSQTPCVFVPTDQPNLLSETLVSRQQTKSKEMIRQVEEMLKEVAHAGGGDSGGGAATGNTTTEVKEMTTAQLDKVTAVTEELLSGAQAAGKGKGLGFEDWTMDQIRADAPALASVLAPAVVTAMSVAGGGKSYAVSATVSDTDNLQDKSFWDSAARLARVVVPAVLDELTKSGGGPGKAMSKPADPAEAQRAIARAVPPARAADQKFFGLVASLIATAAPLVIDAITKDYKPGDRPTAGKIQVDLPAGMSPSEKKSFWDDALDVVGTALPYVISAIV</sequence>